<keyword evidence="5" id="KW-0808">Transferase</keyword>
<dbReference type="Gene3D" id="3.40.50.1010">
    <property type="entry name" value="5'-nuclease"/>
    <property type="match status" value="1"/>
</dbReference>
<keyword evidence="2" id="KW-0378">Hydrolase</keyword>
<organism evidence="5">
    <name type="scientific">hydrothermal vent metagenome</name>
    <dbReference type="NCBI Taxonomy" id="652676"/>
    <lineage>
        <taxon>unclassified sequences</taxon>
        <taxon>metagenomes</taxon>
        <taxon>ecological metagenomes</taxon>
    </lineage>
</organism>
<dbReference type="GO" id="GO:0003677">
    <property type="term" value="F:DNA binding"/>
    <property type="evidence" value="ECO:0007669"/>
    <property type="project" value="UniProtKB-KW"/>
</dbReference>
<keyword evidence="3" id="KW-0238">DNA-binding</keyword>
<gene>
    <name evidence="5" type="ORF">MGWOODY_Tha2659</name>
</gene>
<dbReference type="SMART" id="SM00475">
    <property type="entry name" value="53EXOc"/>
    <property type="match status" value="1"/>
</dbReference>
<dbReference type="SUPFAM" id="SSF88723">
    <property type="entry name" value="PIN domain-like"/>
    <property type="match status" value="1"/>
</dbReference>
<dbReference type="AlphaFoldDB" id="A0A170PME6"/>
<dbReference type="InterPro" id="IPR029060">
    <property type="entry name" value="PIN-like_dom_sf"/>
</dbReference>
<dbReference type="GO" id="GO:0033567">
    <property type="term" value="P:DNA replication, Okazaki fragment processing"/>
    <property type="evidence" value="ECO:0007669"/>
    <property type="project" value="InterPro"/>
</dbReference>
<evidence type="ECO:0000256" key="3">
    <source>
        <dbReference type="ARBA" id="ARBA00023125"/>
    </source>
</evidence>
<dbReference type="CDD" id="cd09898">
    <property type="entry name" value="H3TH_53EXO"/>
    <property type="match status" value="1"/>
</dbReference>
<dbReference type="SMART" id="SM00279">
    <property type="entry name" value="HhH2"/>
    <property type="match status" value="1"/>
</dbReference>
<evidence type="ECO:0000256" key="2">
    <source>
        <dbReference type="ARBA" id="ARBA00022801"/>
    </source>
</evidence>
<dbReference type="GO" id="GO:0017108">
    <property type="term" value="F:5'-flap endonuclease activity"/>
    <property type="evidence" value="ECO:0007669"/>
    <property type="project" value="InterPro"/>
</dbReference>
<dbReference type="InterPro" id="IPR002421">
    <property type="entry name" value="5-3_exonuclease"/>
</dbReference>
<dbReference type="InterPro" id="IPR038969">
    <property type="entry name" value="FEN"/>
</dbReference>
<evidence type="ECO:0000256" key="1">
    <source>
        <dbReference type="ARBA" id="ARBA00022722"/>
    </source>
</evidence>
<dbReference type="Pfam" id="PF02739">
    <property type="entry name" value="5_3_exonuc_N"/>
    <property type="match status" value="1"/>
</dbReference>
<proteinExistence type="predicted"/>
<evidence type="ECO:0000313" key="5">
    <source>
        <dbReference type="EMBL" id="CUS42686.1"/>
    </source>
</evidence>
<dbReference type="FunFam" id="1.10.150.20:FF:000003">
    <property type="entry name" value="DNA polymerase I"/>
    <property type="match status" value="1"/>
</dbReference>
<dbReference type="CDD" id="cd09859">
    <property type="entry name" value="PIN_53EXO"/>
    <property type="match status" value="1"/>
</dbReference>
<dbReference type="PANTHER" id="PTHR42646">
    <property type="entry name" value="FLAP ENDONUCLEASE XNI"/>
    <property type="match status" value="1"/>
</dbReference>
<protein>
    <submittedName>
        <fullName evidence="5">DNA polymerase I</fullName>
        <ecNumber evidence="5">2.7.7.7</ecNumber>
    </submittedName>
</protein>
<dbReference type="Gene3D" id="1.10.150.20">
    <property type="entry name" value="5' to 3' exonuclease, C-terminal subdomain"/>
    <property type="match status" value="1"/>
</dbReference>
<dbReference type="InterPro" id="IPR036279">
    <property type="entry name" value="5-3_exonuclease_C_sf"/>
</dbReference>
<dbReference type="InterPro" id="IPR008918">
    <property type="entry name" value="HhH2"/>
</dbReference>
<name>A0A170PME6_9ZZZZ</name>
<dbReference type="InterPro" id="IPR020045">
    <property type="entry name" value="DNA_polI_H3TH"/>
</dbReference>
<dbReference type="EMBL" id="CZQC01000069">
    <property type="protein sequence ID" value="CUS42686.1"/>
    <property type="molecule type" value="Genomic_DNA"/>
</dbReference>
<dbReference type="GO" id="GO:0003887">
    <property type="term" value="F:DNA-directed DNA polymerase activity"/>
    <property type="evidence" value="ECO:0007669"/>
    <property type="project" value="UniProtKB-EC"/>
</dbReference>
<feature type="domain" description="5'-3' exonuclease" evidence="4">
    <location>
        <begin position="1"/>
        <end position="252"/>
    </location>
</feature>
<evidence type="ECO:0000259" key="4">
    <source>
        <dbReference type="SMART" id="SM00475"/>
    </source>
</evidence>
<accession>A0A170PME6</accession>
<sequence>MHLLIIDAMNLIRRVYAALEGGEWPVEGTRARSVTIATATAEAVGASHCVVVFEEKCETWRHTLWPDYKLGRAPMAETLQAGLPEIRAGLTDAGLTCIDVAGWEADDIVASLADRASAGGLEVTILSTDKGFCQLVTPRIQLRNHFDRTAFDVEGVKQKWGLPPHQLVDFWAMTGDTTNHLPGVPGIGPKGAGSVLDTCGSLDMALAFPQLLPEKLAATLAQYWQQALLTRVLATLRRDVPLGMNLHDLRWRRGQIS</sequence>
<dbReference type="PANTHER" id="PTHR42646:SF2">
    <property type="entry name" value="5'-3' EXONUCLEASE FAMILY PROTEIN"/>
    <property type="match status" value="1"/>
</dbReference>
<keyword evidence="5" id="KW-0548">Nucleotidyltransferase</keyword>
<dbReference type="GO" id="GO:0008409">
    <property type="term" value="F:5'-3' exonuclease activity"/>
    <property type="evidence" value="ECO:0007669"/>
    <property type="project" value="InterPro"/>
</dbReference>
<keyword evidence="1" id="KW-0540">Nuclease</keyword>
<dbReference type="Pfam" id="PF01367">
    <property type="entry name" value="5_3_exonuc"/>
    <property type="match status" value="1"/>
</dbReference>
<dbReference type="EC" id="2.7.7.7" evidence="5"/>
<dbReference type="SUPFAM" id="SSF47807">
    <property type="entry name" value="5' to 3' exonuclease, C-terminal subdomain"/>
    <property type="match status" value="1"/>
</dbReference>
<reference evidence="5" key="1">
    <citation type="submission" date="2015-10" db="EMBL/GenBank/DDBJ databases">
        <authorList>
            <person name="Gilbert D.G."/>
        </authorList>
    </citation>
    <scope>NUCLEOTIDE SEQUENCE</scope>
</reference>
<dbReference type="InterPro" id="IPR020046">
    <property type="entry name" value="5-3_exonucl_a-hlix_arch_N"/>
</dbReference>